<evidence type="ECO:0000313" key="2">
    <source>
        <dbReference type="Proteomes" id="UP000247515"/>
    </source>
</evidence>
<comment type="caution">
    <text evidence="1">The sequence shown here is derived from an EMBL/GenBank/DDBJ whole genome shotgun (WGS) entry which is preliminary data.</text>
</comment>
<sequence>MSGARTIEDGARLSIVEQSVVVVMTLVEGLARDDLLRSRLTRTEVHRQLVRLAGGAAGVSARIRGAMPEIDWEGWQLTQVQLALPPGLELDDALWFACESLAPATLLWLRLHRQRQGTLFQMTI</sequence>
<keyword evidence="2" id="KW-1185">Reference proteome</keyword>
<reference evidence="1 2" key="1">
    <citation type="submission" date="2018-05" db="EMBL/GenBank/DDBJ databases">
        <title>Genomic Encyclopedia of Type Strains, Phase IV (KMG-V): Genome sequencing to study the core and pangenomes of soil and plant-associated prokaryotes.</title>
        <authorList>
            <person name="Whitman W."/>
        </authorList>
    </citation>
    <scope>NUCLEOTIDE SEQUENCE [LARGE SCALE GENOMIC DNA]</scope>
    <source>
        <strain evidence="1 2">SIr-6563</strain>
    </source>
</reference>
<dbReference type="Proteomes" id="UP000247515">
    <property type="component" value="Unassembled WGS sequence"/>
</dbReference>
<dbReference type="RefSeq" id="WP_110329260.1">
    <property type="nucleotide sequence ID" value="NZ_JACHWC010000032.1"/>
</dbReference>
<dbReference type="EMBL" id="QJJV01000028">
    <property type="protein sequence ID" value="PXX07916.1"/>
    <property type="molecule type" value="Genomic_DNA"/>
</dbReference>
<accession>A0ABX5MHX2</accession>
<gene>
    <name evidence="1" type="ORF">C7400_12867</name>
</gene>
<evidence type="ECO:0000313" key="1">
    <source>
        <dbReference type="EMBL" id="PXX07916.1"/>
    </source>
</evidence>
<protein>
    <submittedName>
        <fullName evidence="1">Uncharacterized protein</fullName>
    </submittedName>
</protein>
<organism evidence="1 2">
    <name type="scientific">Paraburkholderia tropica</name>
    <dbReference type="NCBI Taxonomy" id="92647"/>
    <lineage>
        <taxon>Bacteria</taxon>
        <taxon>Pseudomonadati</taxon>
        <taxon>Pseudomonadota</taxon>
        <taxon>Betaproteobacteria</taxon>
        <taxon>Burkholderiales</taxon>
        <taxon>Burkholderiaceae</taxon>
        <taxon>Paraburkholderia</taxon>
    </lineage>
</organism>
<proteinExistence type="predicted"/>
<name>A0ABX5MHX2_9BURK</name>